<dbReference type="InterPro" id="IPR019533">
    <property type="entry name" value="Peptidase_S26"/>
</dbReference>
<evidence type="ECO:0000259" key="8">
    <source>
        <dbReference type="Pfam" id="PF10502"/>
    </source>
</evidence>
<keyword evidence="11" id="KW-1185">Reference proteome</keyword>
<dbReference type="Proteomes" id="UP000281549">
    <property type="component" value="Unassembled WGS sequence"/>
</dbReference>
<dbReference type="PROSITE" id="PS00761">
    <property type="entry name" value="SPASE_I_3"/>
    <property type="match status" value="1"/>
</dbReference>
<keyword evidence="5" id="KW-0472">Membrane</keyword>
<accession>A0A075APB4</accession>
<dbReference type="PRINTS" id="PR00727">
    <property type="entry name" value="LEADERPTASE"/>
</dbReference>
<keyword evidence="2" id="KW-0999">Mitochondrion inner membrane</keyword>
<dbReference type="Pfam" id="PF10502">
    <property type="entry name" value="Peptidase_S26"/>
    <property type="match status" value="2"/>
</dbReference>
<proteinExistence type="inferred from homology"/>
<dbReference type="InterPro" id="IPR000223">
    <property type="entry name" value="Pept_S26A_signal_pept_1"/>
</dbReference>
<dbReference type="Proteomes" id="UP000030755">
    <property type="component" value="Unassembled WGS sequence"/>
</dbReference>
<dbReference type="AlphaFoldDB" id="A0A075APB4"/>
<dbReference type="OMA" id="LCKGPSM"/>
<protein>
    <submittedName>
        <fullName evidence="10">LexA/Signal peptidase</fullName>
    </submittedName>
    <submittedName>
        <fullName evidence="9">Peptidase S24/S26A/S26B/S26C, beta-ribbon domain-containing protein</fullName>
    </submittedName>
</protein>
<dbReference type="GO" id="GO:0004252">
    <property type="term" value="F:serine-type endopeptidase activity"/>
    <property type="evidence" value="ECO:0007669"/>
    <property type="project" value="InterPro"/>
</dbReference>
<evidence type="ECO:0000313" key="10">
    <source>
        <dbReference type="EMBL" id="RKP21095.1"/>
    </source>
</evidence>
<evidence type="ECO:0000256" key="1">
    <source>
        <dbReference type="ARBA" id="ARBA00004273"/>
    </source>
</evidence>
<comment type="similarity">
    <text evidence="6">Belongs to the peptidase S26 family. IMP1 subfamily.</text>
</comment>
<gene>
    <name evidence="9" type="ORF">O9G_004724</name>
    <name evidence="10" type="ORF">ROZALSC1DRAFT_27472</name>
</gene>
<sequence length="139" mass="15495">MTYVKFATNVATLCIGLDFISNFINIKFAQGMSMLPTMDSGLYVVDKFSQNWRQWKVGDIIMFESPIERGALLCKRIAALPGDQACINPEGLEDTYCVVPKGSIWVLGDNLAYSRDSRLYGPIPINLIRGRELAKTLAL</sequence>
<keyword evidence="3" id="KW-0378">Hydrolase</keyword>
<reference evidence="10" key="3">
    <citation type="submission" date="2018-08" db="EMBL/GenBank/DDBJ databases">
        <title>Leveraging single-cell genomics to expand the Fungal Tree of Life.</title>
        <authorList>
            <consortium name="DOE Joint Genome Institute"/>
            <person name="Ahrendt S.R."/>
            <person name="Quandt C.A."/>
            <person name="Ciobanu D."/>
            <person name="Clum A."/>
            <person name="Salamov A."/>
            <person name="Andreopoulos B."/>
            <person name="Cheng J.-F."/>
            <person name="Woyke T."/>
            <person name="Pelin A."/>
            <person name="Henrissat B."/>
            <person name="Reynolds N."/>
            <person name="Benny G.L."/>
            <person name="Smith M.E."/>
            <person name="James T.Y."/>
            <person name="Grigoriev I.V."/>
        </authorList>
    </citation>
    <scope>NUCLEOTIDE SEQUENCE</scope>
    <source>
        <strain evidence="10">CSF55</strain>
    </source>
</reference>
<dbReference type="GO" id="GO:0042720">
    <property type="term" value="C:mitochondrial inner membrane peptidase complex"/>
    <property type="evidence" value="ECO:0007669"/>
    <property type="project" value="TreeGrafter"/>
</dbReference>
<dbReference type="PANTHER" id="PTHR12383:SF16">
    <property type="entry name" value="MITOCHONDRIAL INNER MEMBRANE PROTEASE SUBUNIT 1"/>
    <property type="match status" value="1"/>
</dbReference>
<reference evidence="9 11" key="1">
    <citation type="journal article" date="2013" name="Curr. Biol.">
        <title>Shared signatures of parasitism and phylogenomics unite Cryptomycota and microsporidia.</title>
        <authorList>
            <person name="James T.Y."/>
            <person name="Pelin A."/>
            <person name="Bonen L."/>
            <person name="Ahrendt S."/>
            <person name="Sain D."/>
            <person name="Corradi N."/>
            <person name="Stajich J.E."/>
        </authorList>
    </citation>
    <scope>NUCLEOTIDE SEQUENCE [LARGE SCALE GENOMIC DNA]</scope>
    <source>
        <strain evidence="9 11">CSF55</strain>
        <strain evidence="9 11">CSF55</strain>
    </source>
</reference>
<dbReference type="STRING" id="988480.A0A075APB4"/>
<dbReference type="HOGENOM" id="CLU_028723_4_3_1"/>
<evidence type="ECO:0000256" key="3">
    <source>
        <dbReference type="ARBA" id="ARBA00022801"/>
    </source>
</evidence>
<evidence type="ECO:0000256" key="5">
    <source>
        <dbReference type="ARBA" id="ARBA00023136"/>
    </source>
</evidence>
<dbReference type="Gene3D" id="2.10.109.10">
    <property type="entry name" value="Umud Fragment, subunit A"/>
    <property type="match status" value="1"/>
</dbReference>
<evidence type="ECO:0000313" key="9">
    <source>
        <dbReference type="EMBL" id="EPZ31901.1"/>
    </source>
</evidence>
<feature type="active site" evidence="7">
    <location>
        <position position="33"/>
    </location>
</feature>
<comment type="subcellular location">
    <subcellularLocation>
        <location evidence="1">Mitochondrion inner membrane</location>
    </subcellularLocation>
</comment>
<evidence type="ECO:0000313" key="11">
    <source>
        <dbReference type="Proteomes" id="UP000030755"/>
    </source>
</evidence>
<name>A0A075APB4_ROZAC</name>
<dbReference type="InterPro" id="IPR019758">
    <property type="entry name" value="Pept_S26A_signal_pept_1_CS"/>
</dbReference>
<dbReference type="GO" id="GO:0006627">
    <property type="term" value="P:protein processing involved in protein targeting to mitochondrion"/>
    <property type="evidence" value="ECO:0007669"/>
    <property type="project" value="TreeGrafter"/>
</dbReference>
<dbReference type="InterPro" id="IPR052064">
    <property type="entry name" value="Mito_IMP1_subunit"/>
</dbReference>
<dbReference type="OrthoDB" id="308440at2759"/>
<dbReference type="EMBL" id="KE561203">
    <property type="protein sequence ID" value="EPZ31901.1"/>
    <property type="molecule type" value="Genomic_DNA"/>
</dbReference>
<keyword evidence="4" id="KW-0496">Mitochondrion</keyword>
<evidence type="ECO:0000256" key="6">
    <source>
        <dbReference type="ARBA" id="ARBA00038445"/>
    </source>
</evidence>
<evidence type="ECO:0000256" key="2">
    <source>
        <dbReference type="ARBA" id="ARBA00022792"/>
    </source>
</evidence>
<feature type="domain" description="Peptidase S26" evidence="8">
    <location>
        <begin position="14"/>
        <end position="88"/>
    </location>
</feature>
<feature type="domain" description="Peptidase S26" evidence="8">
    <location>
        <begin position="98"/>
        <end position="132"/>
    </location>
</feature>
<dbReference type="GO" id="GO:0006465">
    <property type="term" value="P:signal peptide processing"/>
    <property type="evidence" value="ECO:0007669"/>
    <property type="project" value="InterPro"/>
</dbReference>
<feature type="active site" evidence="7">
    <location>
        <position position="75"/>
    </location>
</feature>
<dbReference type="CDD" id="cd06530">
    <property type="entry name" value="S26_SPase_I"/>
    <property type="match status" value="1"/>
</dbReference>
<dbReference type="InterPro" id="IPR036286">
    <property type="entry name" value="LexA/Signal_pep-like_sf"/>
</dbReference>
<evidence type="ECO:0000313" key="12">
    <source>
        <dbReference type="Proteomes" id="UP000281549"/>
    </source>
</evidence>
<dbReference type="PANTHER" id="PTHR12383">
    <property type="entry name" value="PROTEASE FAMILY S26 MITOCHONDRIAL INNER MEMBRANE PROTEASE-RELATED"/>
    <property type="match status" value="1"/>
</dbReference>
<reference evidence="12" key="2">
    <citation type="journal article" date="2018" name="Nat. Microbiol.">
        <title>Leveraging single-cell genomics to expand the fungal tree of life.</title>
        <authorList>
            <person name="Ahrendt S.R."/>
            <person name="Quandt C.A."/>
            <person name="Ciobanu D."/>
            <person name="Clum A."/>
            <person name="Salamov A."/>
            <person name="Andreopoulos B."/>
            <person name="Cheng J.F."/>
            <person name="Woyke T."/>
            <person name="Pelin A."/>
            <person name="Henrissat B."/>
            <person name="Reynolds N.K."/>
            <person name="Benny G.L."/>
            <person name="Smith M.E."/>
            <person name="James T.Y."/>
            <person name="Grigoriev I.V."/>
        </authorList>
    </citation>
    <scope>NUCLEOTIDE SEQUENCE [LARGE SCALE GENOMIC DNA]</scope>
    <source>
        <strain evidence="12">CSF55</strain>
    </source>
</reference>
<organism evidence="9 11">
    <name type="scientific">Rozella allomycis (strain CSF55)</name>
    <dbReference type="NCBI Taxonomy" id="988480"/>
    <lineage>
        <taxon>Eukaryota</taxon>
        <taxon>Fungi</taxon>
        <taxon>Fungi incertae sedis</taxon>
        <taxon>Cryptomycota</taxon>
        <taxon>Cryptomycota incertae sedis</taxon>
        <taxon>Rozella</taxon>
    </lineage>
</organism>
<evidence type="ECO:0000256" key="4">
    <source>
        <dbReference type="ARBA" id="ARBA00023128"/>
    </source>
</evidence>
<evidence type="ECO:0000256" key="7">
    <source>
        <dbReference type="PIRSR" id="PIRSR600223-1"/>
    </source>
</evidence>
<dbReference type="SUPFAM" id="SSF51306">
    <property type="entry name" value="LexA/Signal peptidase"/>
    <property type="match status" value="1"/>
</dbReference>
<dbReference type="EMBL" id="ML004989">
    <property type="protein sequence ID" value="RKP21095.1"/>
    <property type="molecule type" value="Genomic_DNA"/>
</dbReference>